<dbReference type="eggNOG" id="ENOG502S73V">
    <property type="taxonomic scope" value="Eukaryota"/>
</dbReference>
<reference evidence="3" key="1">
    <citation type="journal article" date="2014" name="PLoS Genet.">
        <title>Signature Gene Expression Reveals Novel Clues to the Molecular Mechanisms of Dimorphic Transition in Penicillium marneffei.</title>
        <authorList>
            <person name="Yang E."/>
            <person name="Wang G."/>
            <person name="Cai J."/>
            <person name="Woo P.C."/>
            <person name="Lau S.K."/>
            <person name="Yuen K.-Y."/>
            <person name="Chow W.-N."/>
            <person name="Lin X."/>
        </authorList>
    </citation>
    <scope>NUCLEOTIDE SEQUENCE [LARGE SCALE GENOMIC DNA]</scope>
    <source>
        <strain evidence="3">PM1</strain>
    </source>
</reference>
<dbReference type="Gene3D" id="3.30.70.100">
    <property type="match status" value="1"/>
</dbReference>
<organism evidence="3">
    <name type="scientific">Talaromyces marneffei PM1</name>
    <dbReference type="NCBI Taxonomy" id="1077442"/>
    <lineage>
        <taxon>Eukaryota</taxon>
        <taxon>Fungi</taxon>
        <taxon>Dikarya</taxon>
        <taxon>Ascomycota</taxon>
        <taxon>Pezizomycotina</taxon>
        <taxon>Eurotiomycetes</taxon>
        <taxon>Eurotiomycetidae</taxon>
        <taxon>Eurotiales</taxon>
        <taxon>Trichocomaceae</taxon>
        <taxon>Talaromyces</taxon>
        <taxon>Talaromyces sect. Talaromyces</taxon>
    </lineage>
</organism>
<protein>
    <recommendedName>
        <fullName evidence="2">Stress-response A/B barrel domain-containing protein</fullName>
    </recommendedName>
</protein>
<dbReference type="PROSITE" id="PS51502">
    <property type="entry name" value="S_R_A_B_BARREL"/>
    <property type="match status" value="1"/>
</dbReference>
<evidence type="ECO:0000256" key="1">
    <source>
        <dbReference type="ARBA" id="ARBA00011738"/>
    </source>
</evidence>
<feature type="domain" description="Stress-response A/B barrel" evidence="2">
    <location>
        <begin position="3"/>
        <end position="105"/>
    </location>
</feature>
<accession>A0A093VD62</accession>
<proteinExistence type="predicted"/>
<comment type="subunit">
    <text evidence="1">Homodimer.</text>
</comment>
<dbReference type="HOGENOM" id="CLU_080664_2_1_1"/>
<dbReference type="SMART" id="SM00886">
    <property type="entry name" value="Dabb"/>
    <property type="match status" value="1"/>
</dbReference>
<dbReference type="PANTHER" id="PTHR33178">
    <property type="match status" value="1"/>
</dbReference>
<dbReference type="PANTHER" id="PTHR33178:SF10">
    <property type="entry name" value="STRESS-RESPONSE A_B BARREL DOMAIN-CONTAINING PROTEIN"/>
    <property type="match status" value="1"/>
</dbReference>
<comment type="caution">
    <text evidence="3">The sequence shown here is derived from an EMBL/GenBank/DDBJ whole genome shotgun (WGS) entry which is preliminary data.</text>
</comment>
<evidence type="ECO:0000259" key="2">
    <source>
        <dbReference type="PROSITE" id="PS51502"/>
    </source>
</evidence>
<evidence type="ECO:0000313" key="3">
    <source>
        <dbReference type="EMBL" id="KFX47924.1"/>
    </source>
</evidence>
<dbReference type="InterPro" id="IPR044662">
    <property type="entry name" value="HS1/DABB1-like"/>
</dbReference>
<dbReference type="InterPro" id="IPR011008">
    <property type="entry name" value="Dimeric_a/b-barrel"/>
</dbReference>
<dbReference type="EMBL" id="JPOX01000013">
    <property type="protein sequence ID" value="KFX47924.1"/>
    <property type="molecule type" value="Genomic_DNA"/>
</dbReference>
<dbReference type="InterPro" id="IPR013097">
    <property type="entry name" value="Dabb"/>
</dbReference>
<dbReference type="AlphaFoldDB" id="A0A093VD62"/>
<name>A0A093VD62_TALMA</name>
<sequence>MTVTHVVQFQFKPGSNSETYQGLVDKMLALKETCLHPETGTPYIQSCAGGRDNSVQGLHDGMTHVFIVTFLSAEDRDYYALHDPVHLEFVDWSESVVSKVQAIDFISGVFDE</sequence>
<dbReference type="Pfam" id="PF07876">
    <property type="entry name" value="Dabb"/>
    <property type="match status" value="1"/>
</dbReference>
<dbReference type="SUPFAM" id="SSF54909">
    <property type="entry name" value="Dimeric alpha+beta barrel"/>
    <property type="match status" value="1"/>
</dbReference>
<gene>
    <name evidence="3" type="ORF">GQ26_0130220</name>
</gene>